<keyword evidence="2" id="KW-1185">Reference proteome</keyword>
<proteinExistence type="predicted"/>
<protein>
    <submittedName>
        <fullName evidence="1">3-hydroxyacyl-dehydrogenase</fullName>
    </submittedName>
</protein>
<name>A0A0J7KCW6_LASNI</name>
<gene>
    <name evidence="1" type="ORF">RF55_12381</name>
</gene>
<evidence type="ECO:0000313" key="2">
    <source>
        <dbReference type="Proteomes" id="UP000036403"/>
    </source>
</evidence>
<dbReference type="PaxDb" id="67767-A0A0J7KCW6"/>
<dbReference type="EMBL" id="LBMM01009391">
    <property type="protein sequence ID" value="KMQ88172.1"/>
    <property type="molecule type" value="Genomic_DNA"/>
</dbReference>
<dbReference type="AlphaFoldDB" id="A0A0J7KCW6"/>
<sequence length="183" mass="21568">MSVANGMTVTKDRIVTIIVKMICPKTKSLPLLLKKNILPHKKVPIFLRKSLRLKRTQKPLKDRNAKPVLNLFPLREKDVRNLLNKQRQILKSNLLKRLLRLLKILKPQKPPKQVIPQIRKHKKLRRRQSLHAVGEPLAVALQKKPIRQKKNLTIRHRHPMPLLQQRLKVHLLKRHPNLRLSPL</sequence>
<dbReference type="Proteomes" id="UP000036403">
    <property type="component" value="Unassembled WGS sequence"/>
</dbReference>
<comment type="caution">
    <text evidence="1">The sequence shown here is derived from an EMBL/GenBank/DDBJ whole genome shotgun (WGS) entry which is preliminary data.</text>
</comment>
<evidence type="ECO:0000313" key="1">
    <source>
        <dbReference type="EMBL" id="KMQ88172.1"/>
    </source>
</evidence>
<reference evidence="1 2" key="1">
    <citation type="submission" date="2015-04" db="EMBL/GenBank/DDBJ databases">
        <title>Lasius niger genome sequencing.</title>
        <authorList>
            <person name="Konorov E.A."/>
            <person name="Nikitin M.A."/>
            <person name="Kirill M.V."/>
            <person name="Chang P."/>
        </authorList>
    </citation>
    <scope>NUCLEOTIDE SEQUENCE [LARGE SCALE GENOMIC DNA]</scope>
    <source>
        <tissue evidence="1">Whole</tissue>
    </source>
</reference>
<accession>A0A0J7KCW6</accession>
<organism evidence="1 2">
    <name type="scientific">Lasius niger</name>
    <name type="common">Black garden ant</name>
    <dbReference type="NCBI Taxonomy" id="67767"/>
    <lineage>
        <taxon>Eukaryota</taxon>
        <taxon>Metazoa</taxon>
        <taxon>Ecdysozoa</taxon>
        <taxon>Arthropoda</taxon>
        <taxon>Hexapoda</taxon>
        <taxon>Insecta</taxon>
        <taxon>Pterygota</taxon>
        <taxon>Neoptera</taxon>
        <taxon>Endopterygota</taxon>
        <taxon>Hymenoptera</taxon>
        <taxon>Apocrita</taxon>
        <taxon>Aculeata</taxon>
        <taxon>Formicoidea</taxon>
        <taxon>Formicidae</taxon>
        <taxon>Formicinae</taxon>
        <taxon>Lasius</taxon>
        <taxon>Lasius</taxon>
    </lineage>
</organism>